<dbReference type="Proteomes" id="UP000183670">
    <property type="component" value="Unassembled WGS sequence"/>
</dbReference>
<dbReference type="GO" id="GO:0016740">
    <property type="term" value="F:transferase activity"/>
    <property type="evidence" value="ECO:0007669"/>
    <property type="project" value="UniProtKB-KW"/>
</dbReference>
<protein>
    <submittedName>
        <fullName evidence="2">Sulfurtransferase TusA</fullName>
    </submittedName>
</protein>
<evidence type="ECO:0000313" key="3">
    <source>
        <dbReference type="Proteomes" id="UP000183670"/>
    </source>
</evidence>
<accession>A0A1G6FZZ2</accession>
<dbReference type="EMBL" id="FMYE01000001">
    <property type="protein sequence ID" value="SDB75288.1"/>
    <property type="molecule type" value="Genomic_DNA"/>
</dbReference>
<gene>
    <name evidence="2" type="ORF">SAMN05192581_1001176</name>
</gene>
<dbReference type="InterPro" id="IPR036868">
    <property type="entry name" value="TusA-like_sf"/>
</dbReference>
<sequence length="80" mass="8904">MITVDTCGITAYSPLIPAIKAMCTASPGETIEIIMNHADAFQDLKEYLSEQGIGFREIYDGEQMTLQFTINGKLKKYPNN</sequence>
<feature type="domain" description="UPF0033" evidence="1">
    <location>
        <begin position="2"/>
        <end position="70"/>
    </location>
</feature>
<dbReference type="AlphaFoldDB" id="A0A1G6FZZ2"/>
<dbReference type="RefSeq" id="WP_074556428.1">
    <property type="nucleotide sequence ID" value="NZ_FMYE01000001.1"/>
</dbReference>
<evidence type="ECO:0000313" key="2">
    <source>
        <dbReference type="EMBL" id="SDB75288.1"/>
    </source>
</evidence>
<evidence type="ECO:0000259" key="1">
    <source>
        <dbReference type="Pfam" id="PF01206"/>
    </source>
</evidence>
<dbReference type="Gene3D" id="3.30.110.40">
    <property type="entry name" value="TusA-like domain"/>
    <property type="match status" value="1"/>
</dbReference>
<organism evidence="2 3">
    <name type="scientific">Bacteroides ovatus</name>
    <dbReference type="NCBI Taxonomy" id="28116"/>
    <lineage>
        <taxon>Bacteria</taxon>
        <taxon>Pseudomonadati</taxon>
        <taxon>Bacteroidota</taxon>
        <taxon>Bacteroidia</taxon>
        <taxon>Bacteroidales</taxon>
        <taxon>Bacteroidaceae</taxon>
        <taxon>Bacteroides</taxon>
    </lineage>
</organism>
<dbReference type="Pfam" id="PF01206">
    <property type="entry name" value="TusA"/>
    <property type="match status" value="1"/>
</dbReference>
<dbReference type="SUPFAM" id="SSF64307">
    <property type="entry name" value="SirA-like"/>
    <property type="match status" value="1"/>
</dbReference>
<proteinExistence type="predicted"/>
<dbReference type="InterPro" id="IPR001455">
    <property type="entry name" value="TusA-like"/>
</dbReference>
<keyword evidence="2" id="KW-0808">Transferase</keyword>
<name>A0A1G6FZZ2_BACOV</name>
<reference evidence="2 3" key="1">
    <citation type="submission" date="2016-10" db="EMBL/GenBank/DDBJ databases">
        <authorList>
            <person name="de Groot N.N."/>
        </authorList>
    </citation>
    <scope>NUCLEOTIDE SEQUENCE [LARGE SCALE GENOMIC DNA]</scope>
    <source>
        <strain evidence="2 3">NLAE-zl-C500</strain>
    </source>
</reference>